<organism evidence="9 10">
    <name type="scientific">Fusarium duplospermum</name>
    <dbReference type="NCBI Taxonomy" id="1325734"/>
    <lineage>
        <taxon>Eukaryota</taxon>
        <taxon>Fungi</taxon>
        <taxon>Dikarya</taxon>
        <taxon>Ascomycota</taxon>
        <taxon>Pezizomycotina</taxon>
        <taxon>Sordariomycetes</taxon>
        <taxon>Hypocreomycetidae</taxon>
        <taxon>Hypocreales</taxon>
        <taxon>Nectriaceae</taxon>
        <taxon>Fusarium</taxon>
        <taxon>Fusarium solani species complex</taxon>
    </lineage>
</organism>
<dbReference type="InterPro" id="IPR004648">
    <property type="entry name" value="Oligpept_transpt"/>
</dbReference>
<dbReference type="InterPro" id="IPR004813">
    <property type="entry name" value="OPT"/>
</dbReference>
<evidence type="ECO:0000256" key="7">
    <source>
        <dbReference type="ARBA" id="ARBA00022989"/>
    </source>
</evidence>
<dbReference type="Proteomes" id="UP000288168">
    <property type="component" value="Unassembled WGS sequence"/>
</dbReference>
<comment type="subcellular location">
    <subcellularLocation>
        <location evidence="1">Membrane</location>
        <topology evidence="1">Multi-pass membrane protein</topology>
    </subcellularLocation>
</comment>
<evidence type="ECO:0000256" key="3">
    <source>
        <dbReference type="ARBA" id="ARBA00022448"/>
    </source>
</evidence>
<reference evidence="9 10" key="1">
    <citation type="submission" date="2017-06" db="EMBL/GenBank/DDBJ databases">
        <title>Comparative genomic analysis of Ambrosia Fusariam Clade fungi.</title>
        <authorList>
            <person name="Stajich J.E."/>
            <person name="Carrillo J."/>
            <person name="Kijimoto T."/>
            <person name="Eskalen A."/>
            <person name="O'Donnell K."/>
            <person name="Kasson M."/>
        </authorList>
    </citation>
    <scope>NUCLEOTIDE SEQUENCE [LARGE SCALE GENOMIC DNA]</scope>
    <source>
        <strain evidence="9 10">NRRL62584</strain>
    </source>
</reference>
<comment type="caution">
    <text evidence="9">The sequence shown here is derived from an EMBL/GenBank/DDBJ whole genome shotgun (WGS) entry which is preliminary data.</text>
</comment>
<sequence>MGLYYSNIWRAKDFPFMSQLLYDGSSNTTSSNPYNETAIMNSDFTVNNKAVDEAGLPYLTATYVNYLITSNAGFTATLVHMLLWNYAEVSLGWAWITFDNLKRLIRPNNYYFWKQTGRCTEEEKSKLRDDPTIDPHYKLMLDYDEVPNS</sequence>
<evidence type="ECO:0000256" key="5">
    <source>
        <dbReference type="ARBA" id="ARBA00022856"/>
    </source>
</evidence>
<accession>A0A428NFX1</accession>
<evidence type="ECO:0000256" key="1">
    <source>
        <dbReference type="ARBA" id="ARBA00004141"/>
    </source>
</evidence>
<dbReference type="GO" id="GO:0035673">
    <property type="term" value="F:oligopeptide transmembrane transporter activity"/>
    <property type="evidence" value="ECO:0007669"/>
    <property type="project" value="InterPro"/>
</dbReference>
<protein>
    <submittedName>
        <fullName evidence="9">Uncharacterized protein</fullName>
    </submittedName>
</protein>
<evidence type="ECO:0000313" key="10">
    <source>
        <dbReference type="Proteomes" id="UP000288168"/>
    </source>
</evidence>
<keyword evidence="10" id="KW-1185">Reference proteome</keyword>
<evidence type="ECO:0000256" key="8">
    <source>
        <dbReference type="ARBA" id="ARBA00023136"/>
    </source>
</evidence>
<comment type="similarity">
    <text evidence="2">Belongs to the oligopeptide OPT transporter family.</text>
</comment>
<name>A0A428NFX1_9HYPO</name>
<dbReference type="GO" id="GO:0015031">
    <property type="term" value="P:protein transport"/>
    <property type="evidence" value="ECO:0007669"/>
    <property type="project" value="UniProtKB-KW"/>
</dbReference>
<keyword evidence="5" id="KW-0571">Peptide transport</keyword>
<evidence type="ECO:0000313" key="9">
    <source>
        <dbReference type="EMBL" id="RSL39717.1"/>
    </source>
</evidence>
<dbReference type="AlphaFoldDB" id="A0A428NFX1"/>
<dbReference type="Pfam" id="PF03169">
    <property type="entry name" value="OPT"/>
    <property type="match status" value="1"/>
</dbReference>
<keyword evidence="8" id="KW-0472">Membrane</keyword>
<gene>
    <name evidence="9" type="ORF">CEP54_016271</name>
</gene>
<dbReference type="OrthoDB" id="9986677at2759"/>
<keyword evidence="7" id="KW-1133">Transmembrane helix</keyword>
<keyword evidence="6" id="KW-0653">Protein transport</keyword>
<keyword evidence="3" id="KW-0813">Transport</keyword>
<evidence type="ECO:0000256" key="4">
    <source>
        <dbReference type="ARBA" id="ARBA00022692"/>
    </source>
</evidence>
<dbReference type="PANTHER" id="PTHR22601">
    <property type="entry name" value="ISP4 LIKE PROTEIN"/>
    <property type="match status" value="1"/>
</dbReference>
<dbReference type="EMBL" id="NKCI01000589">
    <property type="protein sequence ID" value="RSL39717.1"/>
    <property type="molecule type" value="Genomic_DNA"/>
</dbReference>
<keyword evidence="4" id="KW-0812">Transmembrane</keyword>
<evidence type="ECO:0000256" key="6">
    <source>
        <dbReference type="ARBA" id="ARBA00022927"/>
    </source>
</evidence>
<proteinExistence type="inferred from homology"/>
<dbReference type="STRING" id="1325734.A0A428NFX1"/>
<dbReference type="GO" id="GO:0016020">
    <property type="term" value="C:membrane"/>
    <property type="evidence" value="ECO:0007669"/>
    <property type="project" value="UniProtKB-SubCell"/>
</dbReference>
<evidence type="ECO:0000256" key="2">
    <source>
        <dbReference type="ARBA" id="ARBA00008807"/>
    </source>
</evidence>